<keyword evidence="2" id="KW-0808">Transferase</keyword>
<dbReference type="Proteomes" id="UP000005143">
    <property type="component" value="Unassembled WGS sequence"/>
</dbReference>
<proteinExistence type="predicted"/>
<dbReference type="InterPro" id="IPR013216">
    <property type="entry name" value="Methyltransf_11"/>
</dbReference>
<feature type="domain" description="Methyltransferase type 11" evidence="1">
    <location>
        <begin position="57"/>
        <end position="156"/>
    </location>
</feature>
<protein>
    <submittedName>
        <fullName evidence="2">Methyltransferase type 11</fullName>
    </submittedName>
</protein>
<sequence length="264" mass="29154">MPPAKLTPPRVPASAYDEEYFREACGDAVAWDERRAVDGIYAWVVQTLGVGPETTLVDLGSGRGELVVAALLAGARQAIGVEYSPDAIRLAHDTATAHGVAERVEFHQADVRDVPLADALADHATMLDVVEHLTGPELAQALVEARRVLRPGGTLLVHTMPNRLVYDRTYRAVRALWPRGRRWPLDPRKPIEHQMHVGELSARELRAALTAAGFDDVQVRHGDLHWFGFVPSAKARRLLAWADRLRPLHPLTRGNLLATARRPT</sequence>
<evidence type="ECO:0000313" key="2">
    <source>
        <dbReference type="EMBL" id="EHN09174.1"/>
    </source>
</evidence>
<dbReference type="EMBL" id="AGUD01000299">
    <property type="protein sequence ID" value="EHN09174.1"/>
    <property type="molecule type" value="Genomic_DNA"/>
</dbReference>
<dbReference type="SUPFAM" id="SSF53335">
    <property type="entry name" value="S-adenosyl-L-methionine-dependent methyltransferases"/>
    <property type="match status" value="1"/>
</dbReference>
<dbReference type="CDD" id="cd02440">
    <property type="entry name" value="AdoMet_MTases"/>
    <property type="match status" value="1"/>
</dbReference>
<dbReference type="GO" id="GO:0008757">
    <property type="term" value="F:S-adenosylmethionine-dependent methyltransferase activity"/>
    <property type="evidence" value="ECO:0007669"/>
    <property type="project" value="InterPro"/>
</dbReference>
<gene>
    <name evidence="2" type="ORF">PAI11_39810</name>
</gene>
<name>H0EAV6_9ACTN</name>
<dbReference type="OrthoDB" id="9810247at2"/>
<dbReference type="PANTHER" id="PTHR43861:SF1">
    <property type="entry name" value="TRANS-ACONITATE 2-METHYLTRANSFERASE"/>
    <property type="match status" value="1"/>
</dbReference>
<evidence type="ECO:0000259" key="1">
    <source>
        <dbReference type="Pfam" id="PF08241"/>
    </source>
</evidence>
<dbReference type="PANTHER" id="PTHR43861">
    <property type="entry name" value="TRANS-ACONITATE 2-METHYLTRANSFERASE-RELATED"/>
    <property type="match status" value="1"/>
</dbReference>
<organism evidence="2 3">
    <name type="scientific">Patulibacter medicamentivorans</name>
    <dbReference type="NCBI Taxonomy" id="1097667"/>
    <lineage>
        <taxon>Bacteria</taxon>
        <taxon>Bacillati</taxon>
        <taxon>Actinomycetota</taxon>
        <taxon>Thermoleophilia</taxon>
        <taxon>Solirubrobacterales</taxon>
        <taxon>Patulibacteraceae</taxon>
        <taxon>Patulibacter</taxon>
    </lineage>
</organism>
<dbReference type="RefSeq" id="WP_007578518.1">
    <property type="nucleotide sequence ID" value="NZ_AGUD01000299.1"/>
</dbReference>
<reference evidence="2 3" key="1">
    <citation type="journal article" date="2013" name="Biodegradation">
        <title>Quantitative proteomic analysis of ibuprofen-degrading Patulibacter sp. strain I11.</title>
        <authorList>
            <person name="Almeida B."/>
            <person name="Kjeldal H."/>
            <person name="Lolas I."/>
            <person name="Knudsen A.D."/>
            <person name="Carvalho G."/>
            <person name="Nielsen K.L."/>
            <person name="Barreto Crespo M.T."/>
            <person name="Stensballe A."/>
            <person name="Nielsen J.L."/>
        </authorList>
    </citation>
    <scope>NUCLEOTIDE SEQUENCE [LARGE SCALE GENOMIC DNA]</scope>
    <source>
        <strain evidence="2 3">I11</strain>
    </source>
</reference>
<dbReference type="Pfam" id="PF08241">
    <property type="entry name" value="Methyltransf_11"/>
    <property type="match status" value="1"/>
</dbReference>
<dbReference type="InterPro" id="IPR029063">
    <property type="entry name" value="SAM-dependent_MTases_sf"/>
</dbReference>
<dbReference type="Gene3D" id="3.40.50.150">
    <property type="entry name" value="Vaccinia Virus protein VP39"/>
    <property type="match status" value="1"/>
</dbReference>
<evidence type="ECO:0000313" key="3">
    <source>
        <dbReference type="Proteomes" id="UP000005143"/>
    </source>
</evidence>
<dbReference type="GO" id="GO:0032259">
    <property type="term" value="P:methylation"/>
    <property type="evidence" value="ECO:0007669"/>
    <property type="project" value="UniProtKB-KW"/>
</dbReference>
<keyword evidence="2" id="KW-0489">Methyltransferase</keyword>
<accession>H0EAV6</accession>
<keyword evidence="3" id="KW-1185">Reference proteome</keyword>
<comment type="caution">
    <text evidence="2">The sequence shown here is derived from an EMBL/GenBank/DDBJ whole genome shotgun (WGS) entry which is preliminary data.</text>
</comment>
<dbReference type="AlphaFoldDB" id="H0EAV6"/>